<accession>A0A5K7XIY7</accession>
<protein>
    <submittedName>
        <fullName evidence="1">Uncharacterized protein</fullName>
    </submittedName>
</protein>
<dbReference type="AlphaFoldDB" id="A0A5K7XIY7"/>
<keyword evidence="2" id="KW-1185">Reference proteome</keyword>
<evidence type="ECO:0000313" key="2">
    <source>
        <dbReference type="Proteomes" id="UP000326837"/>
    </source>
</evidence>
<name>A0A5K7XIY7_9BACT</name>
<organism evidence="1 2">
    <name type="scientific">Lacipirellula parvula</name>
    <dbReference type="NCBI Taxonomy" id="2650471"/>
    <lineage>
        <taxon>Bacteria</taxon>
        <taxon>Pseudomonadati</taxon>
        <taxon>Planctomycetota</taxon>
        <taxon>Planctomycetia</taxon>
        <taxon>Pirellulales</taxon>
        <taxon>Lacipirellulaceae</taxon>
        <taxon>Lacipirellula</taxon>
    </lineage>
</organism>
<dbReference type="Proteomes" id="UP000326837">
    <property type="component" value="Chromosome"/>
</dbReference>
<dbReference type="EMBL" id="AP021861">
    <property type="protein sequence ID" value="BBO36458.1"/>
    <property type="molecule type" value="Genomic_DNA"/>
</dbReference>
<evidence type="ECO:0000313" key="1">
    <source>
        <dbReference type="EMBL" id="BBO36458.1"/>
    </source>
</evidence>
<gene>
    <name evidence="1" type="ORF">PLANPX_6070</name>
</gene>
<reference evidence="2" key="1">
    <citation type="submission" date="2019-10" db="EMBL/GenBank/DDBJ databases">
        <title>Lacipirellula parvula gen. nov., sp. nov., representing a lineage of planctomycetes widespread in freshwater anoxic habitats, and description of the family Lacipirellulaceae.</title>
        <authorList>
            <person name="Dedysh S.N."/>
            <person name="Kulichevskaya I.S."/>
            <person name="Beletsky A.V."/>
            <person name="Rakitin A.L."/>
            <person name="Mardanov A.V."/>
            <person name="Ivanova A.A."/>
            <person name="Saltykova V.X."/>
            <person name="Rijpstra W.I.C."/>
            <person name="Sinninghe Damste J.S."/>
            <person name="Ravin N.V."/>
        </authorList>
    </citation>
    <scope>NUCLEOTIDE SEQUENCE [LARGE SCALE GENOMIC DNA]</scope>
    <source>
        <strain evidence="2">PX69</strain>
    </source>
</reference>
<dbReference type="KEGG" id="lpav:PLANPX_6070"/>
<sequence length="46" mass="5203">MVRRERCEKTAAMNAAARWEEGRCVALNSVVSNCVAFRVFGDTIRK</sequence>
<proteinExistence type="predicted"/>